<dbReference type="Proteomes" id="UP001231189">
    <property type="component" value="Unassembled WGS sequence"/>
</dbReference>
<dbReference type="EMBL" id="JAUUTY010000003">
    <property type="protein sequence ID" value="KAK1670588.1"/>
    <property type="molecule type" value="Genomic_DNA"/>
</dbReference>
<sequence>MARSGNGVISMAISLNKWRKKAEKQHSIKLRKTLLLFLFYVLDRFRNYSWYQGFDLIVRWVQGAAVIKSTTTFAIPCSKAQSQSDTPESLRAGGIGNLPPGSCVHARNQGLQKTAWDALKTVHMGSEHVCKGKAQTRRREFELLRSRSIVDFLLRPTDIVNDLDMLDDPVQEYKAVLKFLHVVPCK</sequence>
<keyword evidence="2" id="KW-1185">Reference proteome</keyword>
<proteinExistence type="predicted"/>
<comment type="caution">
    <text evidence="1">The sequence shown here is derived from an EMBL/GenBank/DDBJ whole genome shotgun (WGS) entry which is preliminary data.</text>
</comment>
<accession>A0AAD8T630</accession>
<evidence type="ECO:0000313" key="1">
    <source>
        <dbReference type="EMBL" id="KAK1670588.1"/>
    </source>
</evidence>
<reference evidence="1" key="1">
    <citation type="submission" date="2023-07" db="EMBL/GenBank/DDBJ databases">
        <title>A chromosome-level genome assembly of Lolium multiflorum.</title>
        <authorList>
            <person name="Chen Y."/>
            <person name="Copetti D."/>
            <person name="Kolliker R."/>
            <person name="Studer B."/>
        </authorList>
    </citation>
    <scope>NUCLEOTIDE SEQUENCE</scope>
    <source>
        <strain evidence="1">02402/16</strain>
        <tissue evidence="1">Leaf</tissue>
    </source>
</reference>
<organism evidence="1 2">
    <name type="scientific">Lolium multiflorum</name>
    <name type="common">Italian ryegrass</name>
    <name type="synonym">Lolium perenne subsp. multiflorum</name>
    <dbReference type="NCBI Taxonomy" id="4521"/>
    <lineage>
        <taxon>Eukaryota</taxon>
        <taxon>Viridiplantae</taxon>
        <taxon>Streptophyta</taxon>
        <taxon>Embryophyta</taxon>
        <taxon>Tracheophyta</taxon>
        <taxon>Spermatophyta</taxon>
        <taxon>Magnoliopsida</taxon>
        <taxon>Liliopsida</taxon>
        <taxon>Poales</taxon>
        <taxon>Poaceae</taxon>
        <taxon>BOP clade</taxon>
        <taxon>Pooideae</taxon>
        <taxon>Poodae</taxon>
        <taxon>Poeae</taxon>
        <taxon>Poeae Chloroplast Group 2 (Poeae type)</taxon>
        <taxon>Loliodinae</taxon>
        <taxon>Loliinae</taxon>
        <taxon>Lolium</taxon>
    </lineage>
</organism>
<name>A0AAD8T630_LOLMU</name>
<dbReference type="AlphaFoldDB" id="A0AAD8T630"/>
<protein>
    <submittedName>
        <fullName evidence="1">Uncharacterized protein</fullName>
    </submittedName>
</protein>
<evidence type="ECO:0000313" key="2">
    <source>
        <dbReference type="Proteomes" id="UP001231189"/>
    </source>
</evidence>
<gene>
    <name evidence="1" type="ORF">QYE76_058747</name>
</gene>